<dbReference type="EMBL" id="ML996209">
    <property type="protein sequence ID" value="KAF2730798.1"/>
    <property type="molecule type" value="Genomic_DNA"/>
</dbReference>
<evidence type="ECO:0000313" key="3">
    <source>
        <dbReference type="EMBL" id="KAF2730798.1"/>
    </source>
</evidence>
<dbReference type="OrthoDB" id="206452at2759"/>
<feature type="compositionally biased region" description="Low complexity" evidence="1">
    <location>
        <begin position="23"/>
        <end position="36"/>
    </location>
</feature>
<evidence type="ECO:0000259" key="2">
    <source>
        <dbReference type="Pfam" id="PF08719"/>
    </source>
</evidence>
<dbReference type="CDD" id="cd15457">
    <property type="entry name" value="NADAR"/>
    <property type="match status" value="1"/>
</dbReference>
<dbReference type="AlphaFoldDB" id="A0A9P4UZ99"/>
<dbReference type="NCBIfam" id="TIGR02464">
    <property type="entry name" value="ribofla_fusion"/>
    <property type="match status" value="1"/>
</dbReference>
<dbReference type="InterPro" id="IPR012816">
    <property type="entry name" value="NADAR"/>
</dbReference>
<sequence>MPPKPTPKIIKRTSARLSKKLKLPSSTKFTTTKLTMPPKPNPEKRMSAHKSKKLPLSTKSSTAELNMPVQTTSTTTPTGQEPIYFWKPTQEHGYLGQWHHSPFTINGSTYATAEMWMMVQKAVLFGDEQVASEMLETTDAKIHKALGRTVKGFDEGVWKSNRMRIVVEGNMHKFTIAEGAEEMRAWLLGTGERELVEASPMDRIWGIGFGKENAGRNRGRWGLNLLGKALMEVRGRLREEEEEEEGKREEEGKKKGEAEGKK</sequence>
<evidence type="ECO:0000313" key="4">
    <source>
        <dbReference type="Proteomes" id="UP000799444"/>
    </source>
</evidence>
<protein>
    <submittedName>
        <fullName evidence="3">DUF1768-domain-containing protein</fullName>
    </submittedName>
</protein>
<organism evidence="3 4">
    <name type="scientific">Polyplosphaeria fusca</name>
    <dbReference type="NCBI Taxonomy" id="682080"/>
    <lineage>
        <taxon>Eukaryota</taxon>
        <taxon>Fungi</taxon>
        <taxon>Dikarya</taxon>
        <taxon>Ascomycota</taxon>
        <taxon>Pezizomycotina</taxon>
        <taxon>Dothideomycetes</taxon>
        <taxon>Pleosporomycetidae</taxon>
        <taxon>Pleosporales</taxon>
        <taxon>Tetraplosphaeriaceae</taxon>
        <taxon>Polyplosphaeria</taxon>
    </lineage>
</organism>
<name>A0A9P4UZ99_9PLEO</name>
<dbReference type="Pfam" id="PF08719">
    <property type="entry name" value="NADAR"/>
    <property type="match status" value="1"/>
</dbReference>
<dbReference type="InterPro" id="IPR037238">
    <property type="entry name" value="YbiA-like_sf"/>
</dbReference>
<evidence type="ECO:0000256" key="1">
    <source>
        <dbReference type="SAM" id="MobiDB-lite"/>
    </source>
</evidence>
<accession>A0A9P4UZ99</accession>
<feature type="domain" description="NADAR" evidence="2">
    <location>
        <begin position="84"/>
        <end position="238"/>
    </location>
</feature>
<comment type="caution">
    <text evidence="3">The sequence shown here is derived from an EMBL/GenBank/DDBJ whole genome shotgun (WGS) entry which is preliminary data.</text>
</comment>
<dbReference type="Proteomes" id="UP000799444">
    <property type="component" value="Unassembled WGS sequence"/>
</dbReference>
<dbReference type="Gene3D" id="1.10.357.40">
    <property type="entry name" value="YbiA-like"/>
    <property type="match status" value="1"/>
</dbReference>
<reference evidence="3" key="1">
    <citation type="journal article" date="2020" name="Stud. Mycol.">
        <title>101 Dothideomycetes genomes: a test case for predicting lifestyles and emergence of pathogens.</title>
        <authorList>
            <person name="Haridas S."/>
            <person name="Albert R."/>
            <person name="Binder M."/>
            <person name="Bloem J."/>
            <person name="Labutti K."/>
            <person name="Salamov A."/>
            <person name="Andreopoulos B."/>
            <person name="Baker S."/>
            <person name="Barry K."/>
            <person name="Bills G."/>
            <person name="Bluhm B."/>
            <person name="Cannon C."/>
            <person name="Castanera R."/>
            <person name="Culley D."/>
            <person name="Daum C."/>
            <person name="Ezra D."/>
            <person name="Gonzalez J."/>
            <person name="Henrissat B."/>
            <person name="Kuo A."/>
            <person name="Liang C."/>
            <person name="Lipzen A."/>
            <person name="Lutzoni F."/>
            <person name="Magnuson J."/>
            <person name="Mondo S."/>
            <person name="Nolan M."/>
            <person name="Ohm R."/>
            <person name="Pangilinan J."/>
            <person name="Park H.-J."/>
            <person name="Ramirez L."/>
            <person name="Alfaro M."/>
            <person name="Sun H."/>
            <person name="Tritt A."/>
            <person name="Yoshinaga Y."/>
            <person name="Zwiers L.-H."/>
            <person name="Turgeon B."/>
            <person name="Goodwin S."/>
            <person name="Spatafora J."/>
            <person name="Crous P."/>
            <person name="Grigoriev I."/>
        </authorList>
    </citation>
    <scope>NUCLEOTIDE SEQUENCE</scope>
    <source>
        <strain evidence="3">CBS 125425</strain>
    </source>
</reference>
<proteinExistence type="predicted"/>
<feature type="compositionally biased region" description="Basic residues" evidence="1">
    <location>
        <begin position="9"/>
        <end position="22"/>
    </location>
</feature>
<feature type="region of interest" description="Disordered" evidence="1">
    <location>
        <begin position="1"/>
        <end position="60"/>
    </location>
</feature>
<gene>
    <name evidence="3" type="ORF">EJ04DRAFT_499793</name>
</gene>
<keyword evidence="4" id="KW-1185">Reference proteome</keyword>
<feature type="region of interest" description="Disordered" evidence="1">
    <location>
        <begin position="236"/>
        <end position="262"/>
    </location>
</feature>
<dbReference type="SUPFAM" id="SSF143990">
    <property type="entry name" value="YbiA-like"/>
    <property type="match status" value="1"/>
</dbReference>